<feature type="transmembrane region" description="Helical" evidence="5">
    <location>
        <begin position="233"/>
        <end position="251"/>
    </location>
</feature>
<accession>A0A5C8ZRI3</accession>
<feature type="transmembrane region" description="Helical" evidence="5">
    <location>
        <begin position="21"/>
        <end position="44"/>
    </location>
</feature>
<protein>
    <submittedName>
        <fullName evidence="7">ABC transporter permease</fullName>
    </submittedName>
</protein>
<sequence>MRAIWTVASKELVDLFRDRKTVVLGLLLGPLLMPGIILGTGALVESKVRTQLESTLVLPVAGAGRAPNLVAFLESRNIEVVEAPENTVVAVREQVAPVVLHIAPDYAARWRDSLPAPVELTYDSSLQDAQIPLQRVHQVLREYSATVASLRALQRGQSPLSSQAVQVAWRDVATPEARRGMLLTFLPYLLILFSFIGSAALVIDVTAGERERQSLEPLLATPAARTAIMSGKILAACLFGMLGLLLIVLAFKVSFQLAPGPLQLVDVSLPVAAQLLLVLLPMVLIGTTLLTLIAAGARSVKEAQSYLSVLMLLPIAPTLILMVNPVKNQLWQFSVPFLAQNQMLLKLIRGEVISPAEWAVYMLCGFALGLFLWLLAARLYHRESLGVSG</sequence>
<evidence type="ECO:0000256" key="1">
    <source>
        <dbReference type="ARBA" id="ARBA00004141"/>
    </source>
</evidence>
<keyword evidence="3 5" id="KW-1133">Transmembrane helix</keyword>
<dbReference type="AlphaFoldDB" id="A0A5C8ZRI3"/>
<dbReference type="GO" id="GO:0016020">
    <property type="term" value="C:membrane"/>
    <property type="evidence" value="ECO:0007669"/>
    <property type="project" value="UniProtKB-SubCell"/>
</dbReference>
<dbReference type="RefSeq" id="WP_148064631.1">
    <property type="nucleotide sequence ID" value="NZ_VRYZ01000005.1"/>
</dbReference>
<evidence type="ECO:0000256" key="5">
    <source>
        <dbReference type="SAM" id="Phobius"/>
    </source>
</evidence>
<comment type="subcellular location">
    <subcellularLocation>
        <location evidence="1">Membrane</location>
        <topology evidence="1">Multi-pass membrane protein</topology>
    </subcellularLocation>
</comment>
<evidence type="ECO:0000256" key="2">
    <source>
        <dbReference type="ARBA" id="ARBA00022692"/>
    </source>
</evidence>
<dbReference type="EMBL" id="VRYZ01000005">
    <property type="protein sequence ID" value="TXS90975.1"/>
    <property type="molecule type" value="Genomic_DNA"/>
</dbReference>
<dbReference type="PANTHER" id="PTHR43471:SF3">
    <property type="entry name" value="ABC TRANSPORTER PERMEASE PROTEIN NATB"/>
    <property type="match status" value="1"/>
</dbReference>
<evidence type="ECO:0000256" key="4">
    <source>
        <dbReference type="ARBA" id="ARBA00023136"/>
    </source>
</evidence>
<reference evidence="7 8" key="1">
    <citation type="submission" date="2019-08" db="EMBL/GenBank/DDBJ databases">
        <title>Parahaliea maris sp. nov., isolated from the surface seawater.</title>
        <authorList>
            <person name="Liu Y."/>
        </authorList>
    </citation>
    <scope>NUCLEOTIDE SEQUENCE [LARGE SCALE GENOMIC DNA]</scope>
    <source>
        <strain evidence="7 8">S2-26</strain>
    </source>
</reference>
<keyword evidence="2 5" id="KW-0812">Transmembrane</keyword>
<keyword evidence="4 5" id="KW-0472">Membrane</keyword>
<feature type="transmembrane region" description="Helical" evidence="5">
    <location>
        <begin position="358"/>
        <end position="376"/>
    </location>
</feature>
<evidence type="ECO:0000313" key="7">
    <source>
        <dbReference type="EMBL" id="TXS90975.1"/>
    </source>
</evidence>
<feature type="domain" description="ABC-2 type transporter transmembrane" evidence="6">
    <location>
        <begin position="99"/>
        <end position="375"/>
    </location>
</feature>
<dbReference type="OrthoDB" id="5486437at2"/>
<keyword evidence="8" id="KW-1185">Reference proteome</keyword>
<organism evidence="7 8">
    <name type="scientific">Parahaliea aestuarii</name>
    <dbReference type="NCBI Taxonomy" id="1852021"/>
    <lineage>
        <taxon>Bacteria</taxon>
        <taxon>Pseudomonadati</taxon>
        <taxon>Pseudomonadota</taxon>
        <taxon>Gammaproteobacteria</taxon>
        <taxon>Cellvibrionales</taxon>
        <taxon>Halieaceae</taxon>
        <taxon>Parahaliea</taxon>
    </lineage>
</organism>
<dbReference type="GO" id="GO:0140359">
    <property type="term" value="F:ABC-type transporter activity"/>
    <property type="evidence" value="ECO:0007669"/>
    <property type="project" value="InterPro"/>
</dbReference>
<name>A0A5C8ZRI3_9GAMM</name>
<proteinExistence type="predicted"/>
<comment type="caution">
    <text evidence="7">The sequence shown here is derived from an EMBL/GenBank/DDBJ whole genome shotgun (WGS) entry which is preliminary data.</text>
</comment>
<feature type="transmembrane region" description="Helical" evidence="5">
    <location>
        <begin position="185"/>
        <end position="203"/>
    </location>
</feature>
<gene>
    <name evidence="7" type="ORF">FVW59_12210</name>
</gene>
<dbReference type="Proteomes" id="UP000321933">
    <property type="component" value="Unassembled WGS sequence"/>
</dbReference>
<feature type="transmembrane region" description="Helical" evidence="5">
    <location>
        <begin position="306"/>
        <end position="326"/>
    </location>
</feature>
<dbReference type="PANTHER" id="PTHR43471">
    <property type="entry name" value="ABC TRANSPORTER PERMEASE"/>
    <property type="match status" value="1"/>
</dbReference>
<dbReference type="Pfam" id="PF12698">
    <property type="entry name" value="ABC2_membrane_3"/>
    <property type="match status" value="1"/>
</dbReference>
<feature type="transmembrane region" description="Helical" evidence="5">
    <location>
        <begin position="271"/>
        <end position="294"/>
    </location>
</feature>
<dbReference type="InterPro" id="IPR013525">
    <property type="entry name" value="ABC2_TM"/>
</dbReference>
<evidence type="ECO:0000259" key="6">
    <source>
        <dbReference type="Pfam" id="PF12698"/>
    </source>
</evidence>
<evidence type="ECO:0000313" key="8">
    <source>
        <dbReference type="Proteomes" id="UP000321933"/>
    </source>
</evidence>
<evidence type="ECO:0000256" key="3">
    <source>
        <dbReference type="ARBA" id="ARBA00022989"/>
    </source>
</evidence>